<proteinExistence type="predicted"/>
<evidence type="ECO:0000256" key="1">
    <source>
        <dbReference type="SAM" id="MobiDB-lite"/>
    </source>
</evidence>
<feature type="region of interest" description="Disordered" evidence="1">
    <location>
        <begin position="197"/>
        <end position="220"/>
    </location>
</feature>
<reference evidence="2" key="2">
    <citation type="submission" date="2014-03" db="EMBL/GenBank/DDBJ databases">
        <authorList>
            <person name="Genoscope - CEA"/>
        </authorList>
    </citation>
    <scope>NUCLEOTIDE SEQUENCE</scope>
</reference>
<name>A0A060WTE3_ONCMY</name>
<dbReference type="InterPro" id="IPR036397">
    <property type="entry name" value="RNaseH_sf"/>
</dbReference>
<dbReference type="STRING" id="8022.A0A060WTE3"/>
<sequence length="220" mass="24893">MFLCENHVLMIKFFEHSDVDARFILCTSKIYTYVLNLKKSYFIFPIKKGSVNANMKLVGFKLSDVEPNIFLRPFLEVVRSEDTTGPITGLALTSVNKFLSYGLIARLEFAKRTLTMRNKILWSDETKIELFGLNVKRHVWRKHGTIPVVKHGGGSIMLWGCFSVAVTGRLVRIEGKMSGAKYREILDENLLQSPQDLRLGRRGSAEKNGQNSPNIGVPSL</sequence>
<accession>A0A060WTE3</accession>
<gene>
    <name evidence="2" type="ORF">GSONMT00020900001</name>
</gene>
<dbReference type="Gene3D" id="3.30.420.10">
    <property type="entry name" value="Ribonuclease H-like superfamily/Ribonuclease H"/>
    <property type="match status" value="1"/>
</dbReference>
<protein>
    <submittedName>
        <fullName evidence="2">Uncharacterized protein</fullName>
    </submittedName>
</protein>
<dbReference type="AlphaFoldDB" id="A0A060WTE3"/>
<organism evidence="2 3">
    <name type="scientific">Oncorhynchus mykiss</name>
    <name type="common">Rainbow trout</name>
    <name type="synonym">Salmo gairdneri</name>
    <dbReference type="NCBI Taxonomy" id="8022"/>
    <lineage>
        <taxon>Eukaryota</taxon>
        <taxon>Metazoa</taxon>
        <taxon>Chordata</taxon>
        <taxon>Craniata</taxon>
        <taxon>Vertebrata</taxon>
        <taxon>Euteleostomi</taxon>
        <taxon>Actinopterygii</taxon>
        <taxon>Neopterygii</taxon>
        <taxon>Teleostei</taxon>
        <taxon>Protacanthopterygii</taxon>
        <taxon>Salmoniformes</taxon>
        <taxon>Salmonidae</taxon>
        <taxon>Salmoninae</taxon>
        <taxon>Oncorhynchus</taxon>
    </lineage>
</organism>
<dbReference type="PaxDb" id="8022-A0A060WTE3"/>
<dbReference type="GO" id="GO:0003676">
    <property type="term" value="F:nucleic acid binding"/>
    <property type="evidence" value="ECO:0007669"/>
    <property type="project" value="InterPro"/>
</dbReference>
<reference evidence="2" key="1">
    <citation type="journal article" date="2014" name="Nat. Commun.">
        <title>The rainbow trout genome provides novel insights into evolution after whole-genome duplication in vertebrates.</title>
        <authorList>
            <person name="Berthelot C."/>
            <person name="Brunet F."/>
            <person name="Chalopin D."/>
            <person name="Juanchich A."/>
            <person name="Bernard M."/>
            <person name="Noel B."/>
            <person name="Bento P."/>
            <person name="Da Silva C."/>
            <person name="Labadie K."/>
            <person name="Alberti A."/>
            <person name="Aury J.M."/>
            <person name="Louis A."/>
            <person name="Dehais P."/>
            <person name="Bardou P."/>
            <person name="Montfort J."/>
            <person name="Klopp C."/>
            <person name="Cabau C."/>
            <person name="Gaspin C."/>
            <person name="Thorgaard G.H."/>
            <person name="Boussaha M."/>
            <person name="Quillet E."/>
            <person name="Guyomard R."/>
            <person name="Galiana D."/>
            <person name="Bobe J."/>
            <person name="Volff J.N."/>
            <person name="Genet C."/>
            <person name="Wincker P."/>
            <person name="Jaillon O."/>
            <person name="Roest Crollius H."/>
            <person name="Guiguen Y."/>
        </authorList>
    </citation>
    <scope>NUCLEOTIDE SEQUENCE [LARGE SCALE GENOMIC DNA]</scope>
</reference>
<dbReference type="EMBL" id="FR904716">
    <property type="protein sequence ID" value="CDQ70431.1"/>
    <property type="molecule type" value="Genomic_DNA"/>
</dbReference>
<evidence type="ECO:0000313" key="2">
    <source>
        <dbReference type="EMBL" id="CDQ70431.1"/>
    </source>
</evidence>
<evidence type="ECO:0000313" key="3">
    <source>
        <dbReference type="Proteomes" id="UP000193380"/>
    </source>
</evidence>
<dbReference type="Proteomes" id="UP000193380">
    <property type="component" value="Unassembled WGS sequence"/>
</dbReference>